<reference evidence="2" key="2">
    <citation type="submission" date="2025-09" db="UniProtKB">
        <authorList>
            <consortium name="Ensembl"/>
        </authorList>
    </citation>
    <scope>IDENTIFICATION</scope>
</reference>
<dbReference type="Ensembl" id="ENSZALT00000005115.1">
    <property type="protein sequence ID" value="ENSZALP00000003152.1"/>
    <property type="gene ID" value="ENSZALG00000003226.1"/>
</dbReference>
<keyword evidence="1" id="KW-0472">Membrane</keyword>
<accession>A0A8D2M777</accession>
<evidence type="ECO:0000313" key="2">
    <source>
        <dbReference type="Ensembl" id="ENSZALP00000003152.1"/>
    </source>
</evidence>
<proteinExistence type="predicted"/>
<keyword evidence="1" id="KW-0812">Transmembrane</keyword>
<evidence type="ECO:0000256" key="1">
    <source>
        <dbReference type="SAM" id="Phobius"/>
    </source>
</evidence>
<name>A0A8D2M777_ZONAL</name>
<dbReference type="Proteomes" id="UP000694413">
    <property type="component" value="Unassembled WGS sequence"/>
</dbReference>
<evidence type="ECO:0000313" key="3">
    <source>
        <dbReference type="Proteomes" id="UP000694413"/>
    </source>
</evidence>
<reference evidence="2" key="1">
    <citation type="submission" date="2025-08" db="UniProtKB">
        <authorList>
            <consortium name="Ensembl"/>
        </authorList>
    </citation>
    <scope>IDENTIFICATION</scope>
</reference>
<keyword evidence="3" id="KW-1185">Reference proteome</keyword>
<protein>
    <submittedName>
        <fullName evidence="2">Uncharacterized protein</fullName>
    </submittedName>
</protein>
<organism evidence="2 3">
    <name type="scientific">Zonotrichia albicollis</name>
    <name type="common">White-throated sparrow</name>
    <name type="synonym">Fringilla albicollis</name>
    <dbReference type="NCBI Taxonomy" id="44394"/>
    <lineage>
        <taxon>Eukaryota</taxon>
        <taxon>Metazoa</taxon>
        <taxon>Chordata</taxon>
        <taxon>Craniata</taxon>
        <taxon>Vertebrata</taxon>
        <taxon>Euteleostomi</taxon>
        <taxon>Archelosauria</taxon>
        <taxon>Archosauria</taxon>
        <taxon>Dinosauria</taxon>
        <taxon>Saurischia</taxon>
        <taxon>Theropoda</taxon>
        <taxon>Coelurosauria</taxon>
        <taxon>Aves</taxon>
        <taxon>Neognathae</taxon>
        <taxon>Neoaves</taxon>
        <taxon>Telluraves</taxon>
        <taxon>Australaves</taxon>
        <taxon>Passeriformes</taxon>
        <taxon>Passerellidae</taxon>
        <taxon>Zonotrichia</taxon>
    </lineage>
</organism>
<feature type="transmembrane region" description="Helical" evidence="1">
    <location>
        <begin position="45"/>
        <end position="65"/>
    </location>
</feature>
<dbReference type="AlphaFoldDB" id="A0A8D2M777"/>
<keyword evidence="1" id="KW-1133">Transmembrane helix</keyword>
<sequence>QFPVPKNPVSCFIIIIKEDSVHCIKGLNKSVSRHINKLTFQLTQLFISFPFFFFFFSLQELLIFCS</sequence>